<evidence type="ECO:0000256" key="4">
    <source>
        <dbReference type="ARBA" id="ARBA00022741"/>
    </source>
</evidence>
<dbReference type="GO" id="GO:0005524">
    <property type="term" value="F:ATP binding"/>
    <property type="evidence" value="ECO:0007669"/>
    <property type="project" value="UniProtKB-KW"/>
</dbReference>
<evidence type="ECO:0000256" key="3">
    <source>
        <dbReference type="ARBA" id="ARBA00022737"/>
    </source>
</evidence>
<dbReference type="GO" id="GO:0043531">
    <property type="term" value="F:ADP binding"/>
    <property type="evidence" value="ECO:0007669"/>
    <property type="project" value="InterPro"/>
</dbReference>
<keyword evidence="6" id="KW-0067">ATP-binding</keyword>
<accession>A0A8N4F009</accession>
<evidence type="ECO:0000256" key="5">
    <source>
        <dbReference type="ARBA" id="ARBA00022821"/>
    </source>
</evidence>
<reference evidence="10" key="1">
    <citation type="submission" date="2025-08" db="UniProtKB">
        <authorList>
            <consortium name="RefSeq"/>
        </authorList>
    </citation>
    <scope>IDENTIFICATION</scope>
</reference>
<dbReference type="Proteomes" id="UP000504607">
    <property type="component" value="Chromosome 2"/>
</dbReference>
<dbReference type="InterPro" id="IPR002182">
    <property type="entry name" value="NB-ARC"/>
</dbReference>
<dbReference type="InterPro" id="IPR027417">
    <property type="entry name" value="P-loop_NTPase"/>
</dbReference>
<dbReference type="SUPFAM" id="SSF52540">
    <property type="entry name" value="P-loop containing nucleoside triphosphate hydrolases"/>
    <property type="match status" value="1"/>
</dbReference>
<organism evidence="9 10">
    <name type="scientific">Elaeis guineensis var. tenera</name>
    <name type="common">Oil palm</name>
    <dbReference type="NCBI Taxonomy" id="51953"/>
    <lineage>
        <taxon>Eukaryota</taxon>
        <taxon>Viridiplantae</taxon>
        <taxon>Streptophyta</taxon>
        <taxon>Embryophyta</taxon>
        <taxon>Tracheophyta</taxon>
        <taxon>Spermatophyta</taxon>
        <taxon>Magnoliopsida</taxon>
        <taxon>Liliopsida</taxon>
        <taxon>Arecaceae</taxon>
        <taxon>Arecoideae</taxon>
        <taxon>Cocoseae</taxon>
        <taxon>Elaeidinae</taxon>
        <taxon>Elaeis</taxon>
    </lineage>
</organism>
<keyword evidence="2" id="KW-0433">Leucine-rich repeat</keyword>
<dbReference type="FunFam" id="3.40.50.300:FF:001091">
    <property type="entry name" value="Probable disease resistance protein At1g61300"/>
    <property type="match status" value="1"/>
</dbReference>
<dbReference type="Gene3D" id="1.10.8.430">
    <property type="entry name" value="Helical domain of apoptotic protease-activating factors"/>
    <property type="match status" value="1"/>
</dbReference>
<feature type="domain" description="NB-ARC" evidence="7">
    <location>
        <begin position="182"/>
        <end position="355"/>
    </location>
</feature>
<dbReference type="InterPro" id="IPR038005">
    <property type="entry name" value="RX-like_CC"/>
</dbReference>
<dbReference type="InterPro" id="IPR042197">
    <property type="entry name" value="Apaf_helical"/>
</dbReference>
<dbReference type="PRINTS" id="PR00364">
    <property type="entry name" value="DISEASERSIST"/>
</dbReference>
<evidence type="ECO:0000256" key="1">
    <source>
        <dbReference type="ARBA" id="ARBA00008894"/>
    </source>
</evidence>
<dbReference type="PANTHER" id="PTHR36766">
    <property type="entry name" value="PLANT BROAD-SPECTRUM MILDEW RESISTANCE PROTEIN RPW8"/>
    <property type="match status" value="1"/>
</dbReference>
<gene>
    <name evidence="10" type="primary">LOC114913541</name>
</gene>
<dbReference type="Gene3D" id="1.20.5.4130">
    <property type="match status" value="1"/>
</dbReference>
<dbReference type="GO" id="GO:0006952">
    <property type="term" value="P:defense response"/>
    <property type="evidence" value="ECO:0007669"/>
    <property type="project" value="UniProtKB-KW"/>
</dbReference>
<dbReference type="Pfam" id="PF18052">
    <property type="entry name" value="Rx_N"/>
    <property type="match status" value="1"/>
</dbReference>
<dbReference type="AlphaFoldDB" id="A0A8N4F009"/>
<keyword evidence="9" id="KW-1185">Reference proteome</keyword>
<proteinExistence type="inferred from homology"/>
<evidence type="ECO:0000256" key="6">
    <source>
        <dbReference type="ARBA" id="ARBA00022840"/>
    </source>
</evidence>
<keyword evidence="4" id="KW-0547">Nucleotide-binding</keyword>
<keyword evidence="5" id="KW-0611">Plant defense</keyword>
<comment type="similarity">
    <text evidence="1">Belongs to the disease resistance NB-LRR family.</text>
</comment>
<evidence type="ECO:0000313" key="10">
    <source>
        <dbReference type="RefSeq" id="XP_029118025.1"/>
    </source>
</evidence>
<dbReference type="RefSeq" id="XP_029118025.1">
    <property type="nucleotide sequence ID" value="XM_029262192.1"/>
</dbReference>
<dbReference type="InterPro" id="IPR041118">
    <property type="entry name" value="Rx_N"/>
</dbReference>
<feature type="domain" description="Disease resistance N-terminal" evidence="8">
    <location>
        <begin position="13"/>
        <end position="98"/>
    </location>
</feature>
<name>A0A8N4F009_ELAGV</name>
<dbReference type="OrthoDB" id="658304at2759"/>
<dbReference type="PANTHER" id="PTHR36766:SF70">
    <property type="entry name" value="DISEASE RESISTANCE PROTEIN RGA4"/>
    <property type="match status" value="1"/>
</dbReference>
<evidence type="ECO:0000256" key="2">
    <source>
        <dbReference type="ARBA" id="ARBA00022614"/>
    </source>
</evidence>
<protein>
    <submittedName>
        <fullName evidence="10">Disease resistance RPP13-like protein 3</fullName>
    </submittedName>
</protein>
<dbReference type="CDD" id="cd14798">
    <property type="entry name" value="RX-CC_like"/>
    <property type="match status" value="1"/>
</dbReference>
<evidence type="ECO:0000313" key="9">
    <source>
        <dbReference type="Proteomes" id="UP000504607"/>
    </source>
</evidence>
<keyword evidence="3" id="KW-0677">Repeat</keyword>
<evidence type="ECO:0000259" key="8">
    <source>
        <dbReference type="Pfam" id="PF18052"/>
    </source>
</evidence>
<dbReference type="Pfam" id="PF00931">
    <property type="entry name" value="NB-ARC"/>
    <property type="match status" value="1"/>
</dbReference>
<sequence>MADSLLSSIASDVVSDVVSRLANLLIDEVVSLVGVRGQIQRVKTQLHFLQGFLKDADSRRKRDARMQSWIIAVRDVAYEMEDVIDTINYMGERRHQRRGGMGSISRYSHKPCELITLHKIGSEIKKIEEKIGDIDKIRATCGIVDLGESGVEKRSDWDDNLQKLRQFPGHFFDDTDVIGFDEDKNKLVKLLIDPENKNRSVISIVGMGGLGKTTLARKVYNANEMKQHFDTYVWLTISQKFDVDAILKDIVKKSISSVTKEELEKMNEEELKETLYNFFKDTRYFVVMDDVWEDLVWERICQVFPNRNNGSRVVLTTRNIEVAKSIDPSIDPYELHFLEDAESWELFRRKAFPNQDIPDELQGVGRNLAKKCGGLPLALVVLGGFMASKQRSYHAC</sequence>
<dbReference type="Gene3D" id="3.40.50.300">
    <property type="entry name" value="P-loop containing nucleotide triphosphate hydrolases"/>
    <property type="match status" value="1"/>
</dbReference>
<evidence type="ECO:0000259" key="7">
    <source>
        <dbReference type="Pfam" id="PF00931"/>
    </source>
</evidence>